<reference evidence="1" key="2">
    <citation type="submission" date="2017-11" db="EMBL/GenBank/DDBJ databases">
        <title>Coralsnake Venomics: Analyses of Venom Gland Transcriptomes and Proteomes of Six Brazilian Taxa.</title>
        <authorList>
            <person name="Aird S.D."/>
            <person name="Jorge da Silva N."/>
            <person name="Qiu L."/>
            <person name="Villar-Briones A."/>
            <person name="Aparecida-Saddi V."/>
            <person name="Campos-Telles M.P."/>
            <person name="Grau M."/>
            <person name="Mikheyev A.S."/>
        </authorList>
    </citation>
    <scope>NUCLEOTIDE SEQUENCE</scope>
    <source>
        <tissue evidence="1">Venom_gland</tissue>
    </source>
</reference>
<name>A0A2D4N6G0_9SAUR</name>
<organism evidence="1">
    <name type="scientific">Micrurus spixii</name>
    <name type="common">Amazon coral snake</name>
    <dbReference type="NCBI Taxonomy" id="129469"/>
    <lineage>
        <taxon>Eukaryota</taxon>
        <taxon>Metazoa</taxon>
        <taxon>Chordata</taxon>
        <taxon>Craniata</taxon>
        <taxon>Vertebrata</taxon>
        <taxon>Euteleostomi</taxon>
        <taxon>Lepidosauria</taxon>
        <taxon>Squamata</taxon>
        <taxon>Bifurcata</taxon>
        <taxon>Unidentata</taxon>
        <taxon>Episquamata</taxon>
        <taxon>Toxicofera</taxon>
        <taxon>Serpentes</taxon>
        <taxon>Colubroidea</taxon>
        <taxon>Elapidae</taxon>
        <taxon>Elapinae</taxon>
        <taxon>Micrurus</taxon>
    </lineage>
</organism>
<dbReference type="AlphaFoldDB" id="A0A2D4N6G0"/>
<sequence length="148" mass="16472">MDVAGFVIDLVRFFCERTNFLLSPVEVAFDLACSGTQPLRSRNYSLYTTCCVNPANCLFYNSNHNLVQNASKFTSDISASNEEHSCTQVLLWMGVKLKSCGPPLALRCLDLAGRPTLERAKDQAMVPLPAKTEFGRAACILPELRFCW</sequence>
<proteinExistence type="predicted"/>
<reference evidence="1" key="1">
    <citation type="submission" date="2017-07" db="EMBL/GenBank/DDBJ databases">
        <authorList>
            <person name="Mikheyev A."/>
            <person name="Grau M."/>
        </authorList>
    </citation>
    <scope>NUCLEOTIDE SEQUENCE</scope>
    <source>
        <tissue evidence="1">Venom_gland</tissue>
    </source>
</reference>
<accession>A0A2D4N6G0</accession>
<evidence type="ECO:0000313" key="1">
    <source>
        <dbReference type="EMBL" id="LAB40759.1"/>
    </source>
</evidence>
<protein>
    <submittedName>
        <fullName evidence="1">Uncharacterized protein</fullName>
    </submittedName>
</protein>
<dbReference type="EMBL" id="IACM01151871">
    <property type="protein sequence ID" value="LAB40759.1"/>
    <property type="molecule type" value="Transcribed_RNA"/>
</dbReference>